<name>A0A0B8PQ48_9VIBR</name>
<feature type="transmembrane region" description="Helical" evidence="6">
    <location>
        <begin position="138"/>
        <end position="161"/>
    </location>
</feature>
<dbReference type="GO" id="GO:0005886">
    <property type="term" value="C:plasma membrane"/>
    <property type="evidence" value="ECO:0007669"/>
    <property type="project" value="UniProtKB-SubCell"/>
</dbReference>
<evidence type="ECO:0000256" key="5">
    <source>
        <dbReference type="ARBA" id="ARBA00023136"/>
    </source>
</evidence>
<reference evidence="7 8" key="2">
    <citation type="submission" date="2015-01" db="EMBL/GenBank/DDBJ databases">
        <authorList>
            <consortium name="NBRP consortium"/>
            <person name="Sawabe T."/>
            <person name="Meirelles P."/>
            <person name="Feng G."/>
            <person name="Sayaka M."/>
            <person name="Hattori M."/>
            <person name="Ohkuma M."/>
        </authorList>
    </citation>
    <scope>NUCLEOTIDE SEQUENCE [LARGE SCALE GENOMIC DNA]</scope>
    <source>
        <strain evidence="7 8">JCM19232</strain>
    </source>
</reference>
<proteinExistence type="predicted"/>
<evidence type="ECO:0000256" key="4">
    <source>
        <dbReference type="ARBA" id="ARBA00022989"/>
    </source>
</evidence>
<dbReference type="PANTHER" id="PTHR30086:SF20">
    <property type="entry name" value="ARGININE EXPORTER PROTEIN ARGO-RELATED"/>
    <property type="match status" value="1"/>
</dbReference>
<dbReference type="Pfam" id="PF01810">
    <property type="entry name" value="LysE"/>
    <property type="match status" value="1"/>
</dbReference>
<protein>
    <submittedName>
        <fullName evidence="7">Transporter</fullName>
    </submittedName>
</protein>
<evidence type="ECO:0000313" key="8">
    <source>
        <dbReference type="Proteomes" id="UP000031670"/>
    </source>
</evidence>
<organism evidence="7 8">
    <name type="scientific">Vibrio ishigakensis</name>
    <dbReference type="NCBI Taxonomy" id="1481914"/>
    <lineage>
        <taxon>Bacteria</taxon>
        <taxon>Pseudomonadati</taxon>
        <taxon>Pseudomonadota</taxon>
        <taxon>Gammaproteobacteria</taxon>
        <taxon>Vibrionales</taxon>
        <taxon>Vibrionaceae</taxon>
        <taxon>Vibrio</taxon>
    </lineage>
</organism>
<keyword evidence="4 6" id="KW-1133">Transmembrane helix</keyword>
<dbReference type="PANTHER" id="PTHR30086">
    <property type="entry name" value="ARGININE EXPORTER PROTEIN ARGO"/>
    <property type="match status" value="1"/>
</dbReference>
<evidence type="ECO:0000256" key="3">
    <source>
        <dbReference type="ARBA" id="ARBA00022692"/>
    </source>
</evidence>
<feature type="transmembrane region" description="Helical" evidence="6">
    <location>
        <begin position="74"/>
        <end position="92"/>
    </location>
</feature>
<accession>A0A0B8PQ48</accession>
<evidence type="ECO:0000313" key="7">
    <source>
        <dbReference type="EMBL" id="GAM64804.1"/>
    </source>
</evidence>
<comment type="subcellular location">
    <subcellularLocation>
        <location evidence="1">Cell membrane</location>
        <topology evidence="1">Multi-pass membrane protein</topology>
    </subcellularLocation>
</comment>
<evidence type="ECO:0000256" key="6">
    <source>
        <dbReference type="SAM" id="Phobius"/>
    </source>
</evidence>
<keyword evidence="5 6" id="KW-0472">Membrane</keyword>
<dbReference type="AlphaFoldDB" id="A0A0B8PQ48"/>
<keyword evidence="3 6" id="KW-0812">Transmembrane</keyword>
<gene>
    <name evidence="7" type="ORF">JCM19232_3097</name>
</gene>
<dbReference type="InterPro" id="IPR001123">
    <property type="entry name" value="LeuE-type"/>
</dbReference>
<keyword evidence="2" id="KW-1003">Cell membrane</keyword>
<reference evidence="7 8" key="1">
    <citation type="submission" date="2015-01" db="EMBL/GenBank/DDBJ databases">
        <title>Vibrio sp. C5 JCM 19232 whole genome shotgun sequence.</title>
        <authorList>
            <person name="Sawabe T."/>
            <person name="Meirelles P."/>
            <person name="Feng G."/>
            <person name="Sayaka M."/>
            <person name="Hattori M."/>
            <person name="Ohkuma M."/>
        </authorList>
    </citation>
    <scope>NUCLEOTIDE SEQUENCE [LARGE SCALE GENOMIC DNA]</scope>
    <source>
        <strain evidence="7 8">JCM19232</strain>
    </source>
</reference>
<evidence type="ECO:0000256" key="1">
    <source>
        <dbReference type="ARBA" id="ARBA00004651"/>
    </source>
</evidence>
<comment type="caution">
    <text evidence="7">The sequence shown here is derived from an EMBL/GenBank/DDBJ whole genome shotgun (WGS) entry which is preliminary data.</text>
</comment>
<dbReference type="Proteomes" id="UP000031670">
    <property type="component" value="Unassembled WGS sequence"/>
</dbReference>
<dbReference type="RefSeq" id="WP_261834991.1">
    <property type="nucleotide sequence ID" value="NZ_AP024881.1"/>
</dbReference>
<evidence type="ECO:0000256" key="2">
    <source>
        <dbReference type="ARBA" id="ARBA00022475"/>
    </source>
</evidence>
<sequence length="194" mass="20730">MDLQHLLAIALFALASTGTPGPNNLMLMSSGANVGFKRTIPHMLGIMVGFSVMLTLIGVGLVGVFHTYPASQTILKYLSLGYLAYLAFKIATSKGGNTEQSYKPMTFIQAAGFQWVNPKGWSMALTAVSLFNAEGGMLALMVIVAVFFCANIPSVTLWTAAGTQLQRWLTTGIRIKVFNYGMAGLLLASAVPML</sequence>
<dbReference type="EMBL" id="BBSA01000015">
    <property type="protein sequence ID" value="GAM64804.1"/>
    <property type="molecule type" value="Genomic_DNA"/>
</dbReference>
<feature type="transmembrane region" description="Helical" evidence="6">
    <location>
        <begin position="173"/>
        <end position="191"/>
    </location>
</feature>
<dbReference type="GO" id="GO:0033228">
    <property type="term" value="P:cysteine export across plasma membrane"/>
    <property type="evidence" value="ECO:0007669"/>
    <property type="project" value="TreeGrafter"/>
</dbReference>
<dbReference type="GO" id="GO:0015171">
    <property type="term" value="F:amino acid transmembrane transporter activity"/>
    <property type="evidence" value="ECO:0007669"/>
    <property type="project" value="TreeGrafter"/>
</dbReference>
<feature type="transmembrane region" description="Helical" evidence="6">
    <location>
        <begin position="42"/>
        <end position="62"/>
    </location>
</feature>